<dbReference type="Gene3D" id="3.90.550.10">
    <property type="entry name" value="Spore Coat Polysaccharide Biosynthesis Protein SpsA, Chain A"/>
    <property type="match status" value="1"/>
</dbReference>
<sequence>MDPLNQRPAIVLAGQHNDGKLRTISDKEWEAEILLQGRPMVEYVVEALRNSGRVNPIIVVGPPHLGLHDVIWADVHDDMLENVLSGLNAVDEPTVLIATADIPLLTGYIVNAFLDQADPRYDVVYPVIEKSVVEAKFPDTHRTYVRLKDGTFTGGNLLMVKKDAVIKSHRTVRDLLSHRKSPMRLASDIGLMTLARWLMGNLRIVDAERRMKTLLDVDGKALIFDYPEVGVDVDKPEDWVLADKWLSQTDQTSFLVP</sequence>
<protein>
    <submittedName>
        <fullName evidence="2">MobA-like NTP transferase domain-containing protein</fullName>
    </submittedName>
</protein>
<dbReference type="STRING" id="28034.BFX07_00400"/>
<dbReference type="SUPFAM" id="SSF53448">
    <property type="entry name" value="Nucleotide-diphospho-sugar transferases"/>
    <property type="match status" value="1"/>
</dbReference>
<gene>
    <name evidence="2" type="ORF">SAMN00768000_0976</name>
</gene>
<name>A0A1W1WAB6_SULTA</name>
<reference evidence="3" key="1">
    <citation type="submission" date="2017-04" db="EMBL/GenBank/DDBJ databases">
        <authorList>
            <person name="Varghese N."/>
            <person name="Submissions S."/>
        </authorList>
    </citation>
    <scope>NUCLEOTIDE SEQUENCE [LARGE SCALE GENOMIC DNA]</scope>
    <source>
        <strain evidence="3">DSM 9293</strain>
    </source>
</reference>
<accession>A0A1W1WAB6</accession>
<keyword evidence="3" id="KW-1185">Reference proteome</keyword>
<dbReference type="InterPro" id="IPR029044">
    <property type="entry name" value="Nucleotide-diphossugar_trans"/>
</dbReference>
<proteinExistence type="predicted"/>
<evidence type="ECO:0000313" key="2">
    <source>
        <dbReference type="EMBL" id="SMC03224.1"/>
    </source>
</evidence>
<dbReference type="Proteomes" id="UP000192660">
    <property type="component" value="Unassembled WGS sequence"/>
</dbReference>
<dbReference type="RefSeq" id="WP_020374294.1">
    <property type="nucleotide sequence ID" value="NZ_FWWY01000001.1"/>
</dbReference>
<dbReference type="InterPro" id="IPR025877">
    <property type="entry name" value="MobA-like_NTP_Trfase"/>
</dbReference>
<dbReference type="Pfam" id="PF12804">
    <property type="entry name" value="NTP_transf_3"/>
    <property type="match status" value="1"/>
</dbReference>
<dbReference type="GO" id="GO:0016779">
    <property type="term" value="F:nucleotidyltransferase activity"/>
    <property type="evidence" value="ECO:0007669"/>
    <property type="project" value="UniProtKB-ARBA"/>
</dbReference>
<dbReference type="EMBL" id="FWWY01000001">
    <property type="protein sequence ID" value="SMC03224.1"/>
    <property type="molecule type" value="Genomic_DNA"/>
</dbReference>
<dbReference type="AlphaFoldDB" id="A0A1W1WAB6"/>
<evidence type="ECO:0000313" key="3">
    <source>
        <dbReference type="Proteomes" id="UP000192660"/>
    </source>
</evidence>
<feature type="domain" description="MobA-like NTP transferase" evidence="1">
    <location>
        <begin position="31"/>
        <end position="130"/>
    </location>
</feature>
<evidence type="ECO:0000259" key="1">
    <source>
        <dbReference type="Pfam" id="PF12804"/>
    </source>
</evidence>
<keyword evidence="2" id="KW-0808">Transferase</keyword>
<organism evidence="2 3">
    <name type="scientific">Sulfobacillus thermosulfidooxidans (strain DSM 9293 / VKM B-1269 / AT-1)</name>
    <dbReference type="NCBI Taxonomy" id="929705"/>
    <lineage>
        <taxon>Bacteria</taxon>
        <taxon>Bacillati</taxon>
        <taxon>Bacillota</taxon>
        <taxon>Clostridia</taxon>
        <taxon>Eubacteriales</taxon>
        <taxon>Clostridiales Family XVII. Incertae Sedis</taxon>
        <taxon>Sulfobacillus</taxon>
    </lineage>
</organism>
<dbReference type="OrthoDB" id="159246at2"/>